<evidence type="ECO:0000313" key="2">
    <source>
        <dbReference type="Proteomes" id="UP001165289"/>
    </source>
</evidence>
<protein>
    <submittedName>
        <fullName evidence="1">Uncharacterized protein</fullName>
    </submittedName>
</protein>
<accession>A0AAV7K218</accession>
<reference evidence="1 2" key="1">
    <citation type="journal article" date="2023" name="BMC Biol.">
        <title>The compact genome of the sponge Oopsacas minuta (Hexactinellida) is lacking key metazoan core genes.</title>
        <authorList>
            <person name="Santini S."/>
            <person name="Schenkelaars Q."/>
            <person name="Jourda C."/>
            <person name="Duchesne M."/>
            <person name="Belahbib H."/>
            <person name="Rocher C."/>
            <person name="Selva M."/>
            <person name="Riesgo A."/>
            <person name="Vervoort M."/>
            <person name="Leys S.P."/>
            <person name="Kodjabachian L."/>
            <person name="Le Bivic A."/>
            <person name="Borchiellini C."/>
            <person name="Claverie J.M."/>
            <person name="Renard E."/>
        </authorList>
    </citation>
    <scope>NUCLEOTIDE SEQUENCE [LARGE SCALE GENOMIC DNA]</scope>
    <source>
        <strain evidence="1">SPO-2</strain>
    </source>
</reference>
<dbReference type="AlphaFoldDB" id="A0AAV7K218"/>
<sequence length="893" mass="106106">MDQNETRYYYIHFYTLILKEYWNNICAICLRIGDKYFNNFRTSIVQFHKISEVELRSGTFVIIEGTLRFPISAIHQSEICFTYKYYLYLQDGQGNYENLHHHSDVNRYFNLKFNDKERKERIVGHSHQHYDIMILPDTRKKESSSLWSNIVSTVSYYTTSKGGDIPFYNINERKLISLQVLLPKYHQLGHLMPCTLLEDFISKFIIEIDKFVYFYVQDTRGQHDPFIWNSYDNQNNTSKLPEEWIIATSMPDNYNTMDPISIIHLFYSACYLLEYYNIDNDIVIANLINMIEYSIKNILMTESYIYNHSISFKKEFRDNLLSSIRDFIFYKINRSKYSHRFFPLVLIYHKIYTSQEYDVLHEYLSYNKSEYWGFPKEETLCCKSELPFDSCKPILGLAKYDKLLPYSIVIYTLNVKNASRICQHFFNDTQNCPLSAIMSALLVRLFHSSKKNVNNSGVKYDEKLVTEVLKSLHDGFLNDELKLETKDINRLIRLTLVLTDNLPCNYFNEEQFQLCLQLLSRAISYWDNHQPNTPQINLQNIFGYFIPNWYYHHYHGKTKQFFSNLLSEIKFWEQILFNIQFPNYYKFDSIVEELLTKRFSDQNIPQQFIIDLFINLHNVNSQSSLLQDIFLKELTSRLQVKSADRSNCIKQLSQRLTDPSQLPKLNTIFSKILLDEERGFNENPIKHFVNWNSWDTYFRLLDSENIHQILSPQAKDQLYMASKQLCTVIEQITKLTITGEDLAKIHDNSQRFFDLLYIVKNSKPLIPQFSMADDIKAKIDQCLEINKWILEQQKFLRLFNDFLEELRNIHHENISTFLCQDLRKESINSICIRKENGHSFAYSDEINAIIEFPSFPSICQICTKLSKSRIIIGYLTITSLLVRTEIYKMVRIK</sequence>
<organism evidence="1 2">
    <name type="scientific">Oopsacas minuta</name>
    <dbReference type="NCBI Taxonomy" id="111878"/>
    <lineage>
        <taxon>Eukaryota</taxon>
        <taxon>Metazoa</taxon>
        <taxon>Porifera</taxon>
        <taxon>Hexactinellida</taxon>
        <taxon>Hexasterophora</taxon>
        <taxon>Lyssacinosida</taxon>
        <taxon>Leucopsacidae</taxon>
        <taxon>Oopsacas</taxon>
    </lineage>
</organism>
<comment type="caution">
    <text evidence="1">The sequence shown here is derived from an EMBL/GenBank/DDBJ whole genome shotgun (WGS) entry which is preliminary data.</text>
</comment>
<gene>
    <name evidence="1" type="ORF">LOD99_11425</name>
</gene>
<dbReference type="Proteomes" id="UP001165289">
    <property type="component" value="Unassembled WGS sequence"/>
</dbReference>
<dbReference type="EMBL" id="JAKMXF010000201">
    <property type="protein sequence ID" value="KAI6655289.1"/>
    <property type="molecule type" value="Genomic_DNA"/>
</dbReference>
<evidence type="ECO:0000313" key="1">
    <source>
        <dbReference type="EMBL" id="KAI6655289.1"/>
    </source>
</evidence>
<name>A0AAV7K218_9METZ</name>
<keyword evidence="2" id="KW-1185">Reference proteome</keyword>
<proteinExistence type="predicted"/>